<proteinExistence type="predicted"/>
<dbReference type="InterPro" id="IPR011010">
    <property type="entry name" value="DNA_brk_join_enz"/>
</dbReference>
<evidence type="ECO:0000313" key="1">
    <source>
        <dbReference type="EMBL" id="VAW81239.1"/>
    </source>
</evidence>
<evidence type="ECO:0008006" key="2">
    <source>
        <dbReference type="Google" id="ProtNLM"/>
    </source>
</evidence>
<name>A0A3B0Z4I1_9ZZZZ</name>
<accession>A0A3B0Z4I1</accession>
<dbReference type="EMBL" id="UOFK01000252">
    <property type="protein sequence ID" value="VAW81239.1"/>
    <property type="molecule type" value="Genomic_DNA"/>
</dbReference>
<gene>
    <name evidence="1" type="ORF">MNBD_GAMMA13-365</name>
</gene>
<protein>
    <recommendedName>
        <fullName evidence="2">Integrase</fullName>
    </recommendedName>
</protein>
<organism evidence="1">
    <name type="scientific">hydrothermal vent metagenome</name>
    <dbReference type="NCBI Taxonomy" id="652676"/>
    <lineage>
        <taxon>unclassified sequences</taxon>
        <taxon>metagenomes</taxon>
        <taxon>ecological metagenomes</taxon>
    </lineage>
</organism>
<sequence>QAGTTIDELMKIGGWTSPEIVRDRYAHLAPEQLRAIAVNLKPSAGETS</sequence>
<dbReference type="GO" id="GO:0003677">
    <property type="term" value="F:DNA binding"/>
    <property type="evidence" value="ECO:0007669"/>
    <property type="project" value="InterPro"/>
</dbReference>
<reference evidence="1" key="1">
    <citation type="submission" date="2018-06" db="EMBL/GenBank/DDBJ databases">
        <authorList>
            <person name="Zhirakovskaya E."/>
        </authorList>
    </citation>
    <scope>NUCLEOTIDE SEQUENCE</scope>
</reference>
<feature type="non-terminal residue" evidence="1">
    <location>
        <position position="1"/>
    </location>
</feature>
<dbReference type="AlphaFoldDB" id="A0A3B0Z4I1"/>
<dbReference type="SUPFAM" id="SSF56349">
    <property type="entry name" value="DNA breaking-rejoining enzymes"/>
    <property type="match status" value="1"/>
</dbReference>